<comment type="cofactor">
    <cofactor evidence="6">
        <name>Zn(2+)</name>
        <dbReference type="ChEBI" id="CHEBI:29105"/>
    </cofactor>
    <text evidence="6">Binds 1 zinc ion per subunit.</text>
</comment>
<feature type="active site" description="Nucleophile" evidence="6">
    <location>
        <position position="88"/>
    </location>
</feature>
<dbReference type="PANTHER" id="PTHR46499">
    <property type="entry name" value="QUEUINE TRNA-RIBOSYLTRANSFERASE"/>
    <property type="match status" value="1"/>
</dbReference>
<dbReference type="EMBL" id="CP001742">
    <property type="protein sequence ID" value="ADL18715.1"/>
    <property type="molecule type" value="Genomic_DNA"/>
</dbReference>
<dbReference type="UniPathway" id="UPA00393"/>
<evidence type="ECO:0000313" key="9">
    <source>
        <dbReference type="Proteomes" id="UP000000346"/>
    </source>
</evidence>
<feature type="binding site" evidence="6">
    <location>
        <position position="281"/>
    </location>
    <ligand>
        <name>Zn(2+)</name>
        <dbReference type="ChEBI" id="CHEBI:29105"/>
    </ligand>
</feature>
<dbReference type="Gene3D" id="3.20.20.105">
    <property type="entry name" value="Queuine tRNA-ribosyltransferase-like"/>
    <property type="match status" value="1"/>
</dbReference>
<dbReference type="Proteomes" id="UP000000346">
    <property type="component" value="Chromosome"/>
</dbReference>
<accession>D9Q077</accession>
<keyword evidence="5 6" id="KW-0862">Zinc</keyword>
<dbReference type="eggNOG" id="arCOG00989">
    <property type="taxonomic scope" value="Archaea"/>
</dbReference>
<dbReference type="InParanoid" id="D9Q077"/>
<evidence type="ECO:0000256" key="6">
    <source>
        <dbReference type="HAMAP-Rule" id="MF_01634"/>
    </source>
</evidence>
<keyword evidence="4 6" id="KW-0479">Metal-binding</keyword>
<comment type="caution">
    <text evidence="6">Lacks conserved residue(s) required for the propagation of feature annotation.</text>
</comment>
<reference evidence="8 9" key="1">
    <citation type="journal article" date="2010" name="Appl. Environ. Microbiol.">
        <title>The genome sequence of the crenarchaeon Acidilobus saccharovorans supports a new order, Acidilobales, and suggests an important ecological role in terrestrial acidic hot springs.</title>
        <authorList>
            <person name="Mardanov A.V."/>
            <person name="Svetlitchnyi V.A."/>
            <person name="Beletsky A.V."/>
            <person name="Prokofeva M.I."/>
            <person name="Bonch-Osmolovskaya E.A."/>
            <person name="Ravin N.V."/>
            <person name="Skryabin K.G."/>
        </authorList>
    </citation>
    <scope>NUCLEOTIDE SEQUENCE [LARGE SCALE GENOMIC DNA]</scope>
    <source>
        <strain evidence="9">DSM 16705 / JCM 18335 / VKM B-2471 / 345-15</strain>
    </source>
</reference>
<dbReference type="InterPro" id="IPR004804">
    <property type="entry name" value="TgtA"/>
</dbReference>
<dbReference type="NCBIfam" id="TIGR00432">
    <property type="entry name" value="arcsn_tRNA_tgt"/>
    <property type="match status" value="1"/>
</dbReference>
<comment type="catalytic activity">
    <reaction evidence="6">
        <text>guanosine(15) in tRNA + 7-cyano-7-carbaguanine = 7-cyano-7-carbaguanosine(15) in tRNA + guanine</text>
        <dbReference type="Rhea" id="RHEA:43164"/>
        <dbReference type="Rhea" id="RHEA-COMP:10371"/>
        <dbReference type="Rhea" id="RHEA-COMP:10372"/>
        <dbReference type="ChEBI" id="CHEBI:16235"/>
        <dbReference type="ChEBI" id="CHEBI:45075"/>
        <dbReference type="ChEBI" id="CHEBI:74269"/>
        <dbReference type="ChEBI" id="CHEBI:82850"/>
        <dbReference type="EC" id="2.4.2.48"/>
    </reaction>
</comment>
<keyword evidence="1 6" id="KW-0328">Glycosyltransferase</keyword>
<dbReference type="KEGG" id="asc:ASAC_0308"/>
<dbReference type="HAMAP" id="MF_01634">
    <property type="entry name" value="TgtA_arch"/>
    <property type="match status" value="1"/>
</dbReference>
<dbReference type="GO" id="GO:0016763">
    <property type="term" value="F:pentosyltransferase activity"/>
    <property type="evidence" value="ECO:0007669"/>
    <property type="project" value="UniProtKB-UniRule"/>
</dbReference>
<feature type="binding site" evidence="6">
    <location>
        <position position="278"/>
    </location>
    <ligand>
        <name>Zn(2+)</name>
        <dbReference type="ChEBI" id="CHEBI:29105"/>
    </ligand>
</feature>
<evidence type="ECO:0000256" key="3">
    <source>
        <dbReference type="ARBA" id="ARBA00022694"/>
    </source>
</evidence>
<dbReference type="AlphaFoldDB" id="D9Q077"/>
<keyword evidence="3 6" id="KW-0819">tRNA processing</keyword>
<keyword evidence="9" id="KW-1185">Reference proteome</keyword>
<dbReference type="GeneID" id="9498531"/>
<dbReference type="InterPro" id="IPR036511">
    <property type="entry name" value="TGT-like_sf"/>
</dbReference>
<dbReference type="RefSeq" id="WP_013266227.1">
    <property type="nucleotide sequence ID" value="NC_014374.1"/>
</dbReference>
<organism evidence="8 9">
    <name type="scientific">Acidilobus saccharovorans (strain DSM 16705 / JCM 18335 / VKM B-2471 / 345-15)</name>
    <dbReference type="NCBI Taxonomy" id="666510"/>
    <lineage>
        <taxon>Archaea</taxon>
        <taxon>Thermoproteota</taxon>
        <taxon>Thermoprotei</taxon>
        <taxon>Acidilobales</taxon>
        <taxon>Acidilobaceae</taxon>
        <taxon>Acidilobus</taxon>
    </lineage>
</organism>
<dbReference type="STRING" id="666510.ASAC_0308"/>
<sequence>MPNVFRIKDFELAGRIGVLETASGRVETPAFFPVVDPLRQEIDLQEIKEAGFNQVITNAYLLYRRFGDKAREMGVHRILGFDGVIMTDSGAYQMLEYGSIDIDQRTVVSFEKDIKSDIAVILDHPTGDVSRRLAEQSVINTLNNAREAISYLDLETSKTIWVLPIQGGKYLDLVAKSASESADLPYPMYGIGSPTVFMEKYNYKVVVDMIGAAKRFLRPERPVHLFGAGHPLMFPFAVALGVDTFDSASYMLYARDDRYITDYGTVKLQELEYFPCSCPVCRKYTPKDLLEMPPEQRRKLLAIHNLYAIKRSIERVKQSIREGRLWELLVEVSHYRPEMREALRAISKYYRYMESFTPTSKGGLRGARLFSIESTWNPRIIRLRTWVLLRYRPPFNLVRLAPLLSRSGMCQQSKADGLSLVYYIPYLGAVPEEICGAYPTAQFSYGEPVPDDVIRDLVNFLRALVIRLKREGHDIIIEATPKKRWSLEIGQEMQRMGLKVLWARDLKGEPKARNS</sequence>
<dbReference type="GO" id="GO:0008270">
    <property type="term" value="F:zinc ion binding"/>
    <property type="evidence" value="ECO:0007669"/>
    <property type="project" value="UniProtKB-UniRule"/>
</dbReference>
<evidence type="ECO:0000256" key="2">
    <source>
        <dbReference type="ARBA" id="ARBA00022679"/>
    </source>
</evidence>
<feature type="domain" description="tRNA-guanine(15) transglycosylase-like" evidence="7">
    <location>
        <begin position="14"/>
        <end position="334"/>
    </location>
</feature>
<comment type="pathway">
    <text evidence="6">tRNA modification; archaeosine-tRNA biosynthesis.</text>
</comment>
<gene>
    <name evidence="6" type="primary">tgtA</name>
    <name evidence="8" type="ordered locus">ASAC_0308</name>
</gene>
<keyword evidence="2 6" id="KW-0808">Transferase</keyword>
<dbReference type="SUPFAM" id="SSF51713">
    <property type="entry name" value="tRNA-guanine transglycosylase"/>
    <property type="match status" value="1"/>
</dbReference>
<protein>
    <recommendedName>
        <fullName evidence="6">tRNA-guanine(15) transglycosylase</fullName>
        <ecNumber evidence="6">2.4.2.48</ecNumber>
    </recommendedName>
    <alternativeName>
        <fullName evidence="6">7-cyano-7-deazaguanine tRNA-ribosyltransferase</fullName>
    </alternativeName>
    <alternativeName>
        <fullName evidence="6">Archaeal tRNA-guanine transglycosylase</fullName>
    </alternativeName>
</protein>
<dbReference type="GO" id="GO:0002099">
    <property type="term" value="P:tRNA wobble guanine modification"/>
    <property type="evidence" value="ECO:0007669"/>
    <property type="project" value="TreeGrafter"/>
</dbReference>
<comment type="similarity">
    <text evidence="6">Belongs to the archaeosine tRNA-ribosyltransferase family.</text>
</comment>
<name>D9Q077_ACIS3</name>
<dbReference type="InterPro" id="IPR050076">
    <property type="entry name" value="ArchSynthase1/Queuine_TRR"/>
</dbReference>
<proteinExistence type="inferred from homology"/>
<evidence type="ECO:0000259" key="7">
    <source>
        <dbReference type="Pfam" id="PF01702"/>
    </source>
</evidence>
<evidence type="ECO:0000256" key="4">
    <source>
        <dbReference type="ARBA" id="ARBA00022723"/>
    </source>
</evidence>
<dbReference type="HOGENOM" id="CLU_030083_0_0_2"/>
<evidence type="ECO:0000256" key="5">
    <source>
        <dbReference type="ARBA" id="ARBA00022833"/>
    </source>
</evidence>
<evidence type="ECO:0000313" key="8">
    <source>
        <dbReference type="EMBL" id="ADL18715.1"/>
    </source>
</evidence>
<dbReference type="NCBIfam" id="TIGR00449">
    <property type="entry name" value="tgt_general"/>
    <property type="match status" value="1"/>
</dbReference>
<dbReference type="GO" id="GO:0005737">
    <property type="term" value="C:cytoplasm"/>
    <property type="evidence" value="ECO:0007669"/>
    <property type="project" value="TreeGrafter"/>
</dbReference>
<evidence type="ECO:0000256" key="1">
    <source>
        <dbReference type="ARBA" id="ARBA00022676"/>
    </source>
</evidence>
<dbReference type="PANTHER" id="PTHR46499:SF1">
    <property type="entry name" value="QUEUINE TRNA-RIBOSYLTRANSFERASE"/>
    <property type="match status" value="1"/>
</dbReference>
<dbReference type="FunCoup" id="D9Q077">
    <property type="interactions" value="132"/>
</dbReference>
<feature type="binding site" evidence="6">
    <location>
        <position position="123"/>
    </location>
    <ligand>
        <name>substrate</name>
    </ligand>
</feature>
<feature type="binding site" evidence="6">
    <location>
        <position position="276"/>
    </location>
    <ligand>
        <name>Zn(2+)</name>
        <dbReference type="ChEBI" id="CHEBI:29105"/>
    </ligand>
</feature>
<dbReference type="InterPro" id="IPR002616">
    <property type="entry name" value="tRNA_ribo_trans-like"/>
</dbReference>
<dbReference type="EC" id="2.4.2.48" evidence="6"/>
<comment type="function">
    <text evidence="6">Exchanges the guanine residue with 7-cyano-7-deazaguanine (preQ0) at position 15 in the dihydrouridine loop (D-loop) of archaeal tRNAs.</text>
</comment>
<dbReference type="Pfam" id="PF01702">
    <property type="entry name" value="TGT"/>
    <property type="match status" value="1"/>
</dbReference>